<feature type="domain" description="Glucose-6-phosphate dehydrogenase C-terminal" evidence="9">
    <location>
        <begin position="197"/>
        <end position="495"/>
    </location>
</feature>
<feature type="binding site" evidence="7">
    <location>
        <begin position="93"/>
        <end position="94"/>
    </location>
    <ligand>
        <name>NADP(+)</name>
        <dbReference type="ChEBI" id="CHEBI:58349"/>
    </ligand>
</feature>
<dbReference type="PANTHER" id="PTHR23429:SF0">
    <property type="entry name" value="GLUCOSE-6-PHOSPHATE 1-DEHYDROGENASE"/>
    <property type="match status" value="1"/>
</dbReference>
<dbReference type="EMBL" id="CP049055">
    <property type="protein sequence ID" value="QII12012.1"/>
    <property type="molecule type" value="Genomic_DNA"/>
</dbReference>
<evidence type="ECO:0000256" key="1">
    <source>
        <dbReference type="ARBA" id="ARBA00004937"/>
    </source>
</evidence>
<dbReference type="Gene3D" id="3.40.50.720">
    <property type="entry name" value="NAD(P)-binding Rossmann-like Domain"/>
    <property type="match status" value="1"/>
</dbReference>
<evidence type="ECO:0000259" key="9">
    <source>
        <dbReference type="Pfam" id="PF02781"/>
    </source>
</evidence>
<dbReference type="PIRSF" id="PIRSF000110">
    <property type="entry name" value="G6PD"/>
    <property type="match status" value="1"/>
</dbReference>
<dbReference type="GO" id="GO:0006006">
    <property type="term" value="P:glucose metabolic process"/>
    <property type="evidence" value="ECO:0007669"/>
    <property type="project" value="UniProtKB-KW"/>
</dbReference>
<evidence type="ECO:0000256" key="3">
    <source>
        <dbReference type="ARBA" id="ARBA00022526"/>
    </source>
</evidence>
<feature type="binding site" evidence="7">
    <location>
        <position position="348"/>
    </location>
    <ligand>
        <name>substrate</name>
    </ligand>
</feature>
<evidence type="ECO:0000313" key="12">
    <source>
        <dbReference type="EMBL" id="SOH06434.1"/>
    </source>
</evidence>
<dbReference type="EC" id="1.1.1.49" evidence="7"/>
<evidence type="ECO:0000313" key="14">
    <source>
        <dbReference type="Proteomes" id="UP000501926"/>
    </source>
</evidence>
<dbReference type="KEGG" id="kst:KSMBR1_3962"/>
<feature type="binding site" evidence="7">
    <location>
        <position position="156"/>
    </location>
    <ligand>
        <name>NADP(+)</name>
        <dbReference type="ChEBI" id="CHEBI:58349"/>
    </ligand>
</feature>
<reference evidence="11 14" key="5">
    <citation type="submission" date="2020-02" db="EMBL/GenBank/DDBJ databases">
        <title>Newly sequenced genome of strain CSTR1 showed variability in Candidatus Kuenenia stuttgartiensis genomes.</title>
        <authorList>
            <person name="Ding C."/>
            <person name="Adrian L."/>
        </authorList>
    </citation>
    <scope>NUCLEOTIDE SEQUENCE [LARGE SCALE GENOMIC DNA]</scope>
    <source>
        <strain evidence="11 14">CSTR1</strain>
    </source>
</reference>
<comment type="function">
    <text evidence="7">Catalyzes the oxidation of glucose 6-phosphate to 6-phosphogluconolactone.</text>
</comment>
<comment type="caution">
    <text evidence="7">Lacks conserved residue(s) required for the propagation of feature annotation.</text>
</comment>
<dbReference type="Pfam" id="PF00479">
    <property type="entry name" value="G6PD_N"/>
    <property type="match status" value="1"/>
</dbReference>
<evidence type="ECO:0000256" key="2">
    <source>
        <dbReference type="ARBA" id="ARBA00009975"/>
    </source>
</evidence>
<dbReference type="PANTHER" id="PTHR23429">
    <property type="entry name" value="GLUCOSE-6-PHOSPHATE 1-DEHYDROGENASE G6PD"/>
    <property type="match status" value="1"/>
</dbReference>
<sequence length="509" mass="57987">METETKIGHTIIIILGATGDLTWRKLIPAIYNLWLDGWIPGEFAVIGVSRRKYTDPEFGKHLHEGVDKFSRQGKAKKDHWDVFTKYLTYLQGEFDATSTYAAIGKQIKALEKKWNATANSVFYLAVPPNQFEGISMKIGSSELAENKEKSRIVIEKPFGHNLESAINLNTLLHTHFDESQIYRIDHYLGKETVQNILAFRFANALFEPIWNRNYIDHIQITVSEELGVEHRGNYYETAGALRDMIQNHLLQLMCLIAMEAPISFDANEIRNKKVDVLNAVRKMKPEEVHKNAIRGQYGSGWVKGKKVKSYRQEPDVSPSSNVETFAAVKLYVDNWRWQGVPFYVRTGKRLNETISVITIQFKPVPHHSFPVEAIENWQSNKLILNIQPHMGIQLSFQAKQPGLKMLLNPVHMLFNYHDTYTGGTPEAYETLLIDVFRGDATLFMRADQVEAAWTILMPVLDAWKANTSPNFPTYDAGSHGPQDADALIAVDGHNWITIPFEKNEIASTK</sequence>
<comment type="catalytic activity">
    <reaction evidence="7">
        <text>D-glucose 6-phosphate + NADP(+) = 6-phospho-D-glucono-1,5-lactone + NADPH + H(+)</text>
        <dbReference type="Rhea" id="RHEA:15841"/>
        <dbReference type="ChEBI" id="CHEBI:15378"/>
        <dbReference type="ChEBI" id="CHEBI:57783"/>
        <dbReference type="ChEBI" id="CHEBI:57955"/>
        <dbReference type="ChEBI" id="CHEBI:58349"/>
        <dbReference type="ChEBI" id="CHEBI:61548"/>
        <dbReference type="EC" id="1.1.1.49"/>
    </reaction>
</comment>
<feature type="binding site" evidence="7">
    <location>
        <position position="190"/>
    </location>
    <ligand>
        <name>substrate</name>
    </ligand>
</feature>
<keyword evidence="4 7" id="KW-0521">NADP</keyword>
<dbReference type="OrthoDB" id="9802739at2"/>
<feature type="binding site" evidence="7">
    <location>
        <position position="186"/>
    </location>
    <ligand>
        <name>substrate</name>
    </ligand>
</feature>
<evidence type="ECO:0000256" key="5">
    <source>
        <dbReference type="ARBA" id="ARBA00023002"/>
    </source>
</evidence>
<reference evidence="10" key="1">
    <citation type="journal article" date="2006" name="Nature">
        <title>Deciphering the evolution and metabolism of an anammox bacterium from a community genome.</title>
        <authorList>
            <person name="Strous M."/>
            <person name="Pelletier E."/>
            <person name="Mangenot S."/>
            <person name="Rattei T."/>
            <person name="Lehner A."/>
            <person name="Taylor M.W."/>
            <person name="Horn M."/>
            <person name="Daims H."/>
            <person name="Bartol-Mavel D."/>
            <person name="Wincker P."/>
            <person name="Barbe V."/>
            <person name="Fonknechten N."/>
            <person name="Vallenet D."/>
            <person name="Segurens B."/>
            <person name="Schenowitz-Truong C."/>
            <person name="Medigue C."/>
            <person name="Collingro A."/>
            <person name="Snel B."/>
            <person name="Dutilh B.E."/>
            <person name="OpDenCamp H.J.M."/>
            <person name="vanDerDrift C."/>
            <person name="Cirpus I."/>
            <person name="vanDePas-Schoonen K.T."/>
            <person name="Harhangi H.R."/>
            <person name="vanNiftrik L."/>
            <person name="Schmid M."/>
            <person name="Keltjens J."/>
            <person name="vanDeVossenberg J."/>
            <person name="Kartal B."/>
            <person name="Meier H."/>
            <person name="Frishman D."/>
            <person name="Huynen M.A."/>
            <person name="Mewes H."/>
            <person name="Weissenbach J."/>
            <person name="Jetten M.S.M."/>
            <person name="Wagner M."/>
            <person name="LePaslier D."/>
        </authorList>
    </citation>
    <scope>NUCLEOTIDE SEQUENCE</scope>
</reference>
<dbReference type="SUPFAM" id="SSF51735">
    <property type="entry name" value="NAD(P)-binding Rossmann-fold domains"/>
    <property type="match status" value="1"/>
</dbReference>
<reference evidence="13" key="3">
    <citation type="submission" date="2017-10" db="EMBL/GenBank/DDBJ databases">
        <authorList>
            <person name="Frank J."/>
        </authorList>
    </citation>
    <scope>NUCLEOTIDE SEQUENCE [LARGE SCALE GENOMIC DNA]</scope>
</reference>
<feature type="binding site" evidence="7">
    <location>
        <position position="224"/>
    </location>
    <ligand>
        <name>substrate</name>
    </ligand>
</feature>
<dbReference type="RefSeq" id="WP_099326833.1">
    <property type="nucleotide sequence ID" value="NZ_CP049055.1"/>
</dbReference>
<dbReference type="EMBL" id="CT573071">
    <property type="protein sequence ID" value="CAJ73437.1"/>
    <property type="molecule type" value="Genomic_DNA"/>
</dbReference>
<dbReference type="GO" id="GO:0005829">
    <property type="term" value="C:cytosol"/>
    <property type="evidence" value="ECO:0007669"/>
    <property type="project" value="TreeGrafter"/>
</dbReference>
<dbReference type="Proteomes" id="UP000221734">
    <property type="component" value="Chromosome Kuenenia_stuttgartiensis_MBR1"/>
</dbReference>
<proteinExistence type="inferred from homology"/>
<dbReference type="InterPro" id="IPR001282">
    <property type="entry name" value="G6P_DH"/>
</dbReference>
<keyword evidence="6 7" id="KW-0119">Carbohydrate metabolism</keyword>
<evidence type="ECO:0000256" key="7">
    <source>
        <dbReference type="HAMAP-Rule" id="MF_00966"/>
    </source>
</evidence>
<organism evidence="10">
    <name type="scientific">Kuenenia stuttgartiensis</name>
    <dbReference type="NCBI Taxonomy" id="174633"/>
    <lineage>
        <taxon>Bacteria</taxon>
        <taxon>Pseudomonadati</taxon>
        <taxon>Planctomycetota</taxon>
        <taxon>Candidatus Brocadiia</taxon>
        <taxon>Candidatus Brocadiales</taxon>
        <taxon>Candidatus Brocadiaceae</taxon>
        <taxon>Candidatus Kuenenia</taxon>
    </lineage>
</organism>
<keyword evidence="3 7" id="KW-0313">Glucose metabolism</keyword>
<evidence type="ECO:0000259" key="8">
    <source>
        <dbReference type="Pfam" id="PF00479"/>
    </source>
</evidence>
<dbReference type="SUPFAM" id="SSF55347">
    <property type="entry name" value="Glyceraldehyde-3-phosphate dehydrogenase-like, C-terminal domain"/>
    <property type="match status" value="1"/>
</dbReference>
<evidence type="ECO:0000256" key="4">
    <source>
        <dbReference type="ARBA" id="ARBA00022857"/>
    </source>
</evidence>
<keyword evidence="13" id="KW-1185">Reference proteome</keyword>
<dbReference type="InterPro" id="IPR022675">
    <property type="entry name" value="G6P_DH_C"/>
</dbReference>
<keyword evidence="5 7" id="KW-0560">Oxidoreductase</keyword>
<feature type="binding site" evidence="7">
    <location>
        <position position="50"/>
    </location>
    <ligand>
        <name>NADP(+)</name>
        <dbReference type="ChEBI" id="CHEBI:58349"/>
    </ligand>
</feature>
<dbReference type="PROSITE" id="PS00069">
    <property type="entry name" value="G6P_DEHYDROGENASE"/>
    <property type="match status" value="1"/>
</dbReference>
<dbReference type="HAMAP" id="MF_00966">
    <property type="entry name" value="G6PD"/>
    <property type="match status" value="1"/>
</dbReference>
<dbReference type="GO" id="GO:0009051">
    <property type="term" value="P:pentose-phosphate shunt, oxidative branch"/>
    <property type="evidence" value="ECO:0007669"/>
    <property type="project" value="TreeGrafter"/>
</dbReference>
<dbReference type="AlphaFoldDB" id="Q1Q786"/>
<protein>
    <recommendedName>
        <fullName evidence="7">Glucose-6-phosphate 1-dehydrogenase</fullName>
        <shortName evidence="7">G6PD</shortName>
        <ecNumber evidence="7">1.1.1.49</ecNumber>
    </recommendedName>
</protein>
<dbReference type="UniPathway" id="UPA00115">
    <property type="reaction ID" value="UER00408"/>
</dbReference>
<evidence type="ECO:0000313" key="13">
    <source>
        <dbReference type="Proteomes" id="UP000221734"/>
    </source>
</evidence>
<dbReference type="Gene3D" id="3.30.360.10">
    <property type="entry name" value="Dihydrodipicolinate Reductase, domain 2"/>
    <property type="match status" value="1"/>
</dbReference>
<dbReference type="PRINTS" id="PR00079">
    <property type="entry name" value="G6PDHDRGNASE"/>
</dbReference>
<feature type="domain" description="Glucose-6-phosphate dehydrogenase NAD-binding" evidence="8">
    <location>
        <begin position="13"/>
        <end position="195"/>
    </location>
</feature>
<feature type="binding site" evidence="7">
    <location>
        <position position="243"/>
    </location>
    <ligand>
        <name>substrate</name>
    </ligand>
</feature>
<evidence type="ECO:0000313" key="11">
    <source>
        <dbReference type="EMBL" id="QII12012.1"/>
    </source>
</evidence>
<gene>
    <name evidence="10" type="primary">Zwf</name>
    <name evidence="7 11" type="synonym">zwf</name>
    <name evidence="11" type="ORF">KsCSTR_26330</name>
    <name evidence="12" type="ORF">KSMBR1_3962</name>
    <name evidence="10" type="ORF">kuste2688</name>
</gene>
<reference evidence="12" key="4">
    <citation type="submission" date="2017-10" db="EMBL/GenBank/DDBJ databases">
        <authorList>
            <person name="Banno H."/>
            <person name="Chua N.-H."/>
        </authorList>
    </citation>
    <scope>NUCLEOTIDE SEQUENCE [LARGE SCALE GENOMIC DNA]</scope>
    <source>
        <strain evidence="12">Kuenenia_mbr1_ru-nijmegen</strain>
    </source>
</reference>
<evidence type="ECO:0000313" key="10">
    <source>
        <dbReference type="EMBL" id="CAJ73437.1"/>
    </source>
</evidence>
<dbReference type="InterPro" id="IPR036291">
    <property type="entry name" value="NAD(P)-bd_dom_sf"/>
</dbReference>
<evidence type="ECO:0000256" key="6">
    <source>
        <dbReference type="ARBA" id="ARBA00023277"/>
    </source>
</evidence>
<name>Q1Q786_KUEST</name>
<comment type="pathway">
    <text evidence="1 7">Carbohydrate degradation; pentose phosphate pathway; D-ribulose 5-phosphate from D-glucose 6-phosphate (oxidative stage): step 1/3.</text>
</comment>
<feature type="active site" description="Proton acceptor" evidence="7">
    <location>
        <position position="248"/>
    </location>
</feature>
<dbReference type="EMBL" id="LT934425">
    <property type="protein sequence ID" value="SOH06434.1"/>
    <property type="molecule type" value="Genomic_DNA"/>
</dbReference>
<comment type="similarity">
    <text evidence="2 7">Belongs to the glucose-6-phosphate dehydrogenase family.</text>
</comment>
<reference evidence="10" key="2">
    <citation type="submission" date="2006-01" db="EMBL/GenBank/DDBJ databases">
        <authorList>
            <person name="Genoscope"/>
        </authorList>
    </citation>
    <scope>NUCLEOTIDE SEQUENCE</scope>
</reference>
<dbReference type="GO" id="GO:0004345">
    <property type="term" value="F:glucose-6-phosphate dehydrogenase activity"/>
    <property type="evidence" value="ECO:0007669"/>
    <property type="project" value="UniProtKB-UniRule"/>
</dbReference>
<dbReference type="InterPro" id="IPR019796">
    <property type="entry name" value="G6P_DH_AS"/>
</dbReference>
<dbReference type="Pfam" id="PF02781">
    <property type="entry name" value="G6PD_C"/>
    <property type="match status" value="1"/>
</dbReference>
<dbReference type="InterPro" id="IPR022674">
    <property type="entry name" value="G6P_DH_NAD-bd"/>
</dbReference>
<dbReference type="Proteomes" id="UP000501926">
    <property type="component" value="Chromosome"/>
</dbReference>
<accession>Q1Q786</accession>
<dbReference type="GO" id="GO:0050661">
    <property type="term" value="F:NADP binding"/>
    <property type="evidence" value="ECO:0007669"/>
    <property type="project" value="UniProtKB-UniRule"/>
</dbReference>
<dbReference type="NCBIfam" id="TIGR00871">
    <property type="entry name" value="zwf"/>
    <property type="match status" value="1"/>
</dbReference>